<dbReference type="Proteomes" id="UP000241462">
    <property type="component" value="Unassembled WGS sequence"/>
</dbReference>
<protein>
    <submittedName>
        <fullName evidence="1">Uncharacterized protein</fullName>
    </submittedName>
</protein>
<dbReference type="OrthoDB" id="10003767at2759"/>
<evidence type="ECO:0000313" key="2">
    <source>
        <dbReference type="Proteomes" id="UP000241462"/>
    </source>
</evidence>
<dbReference type="STRING" id="2025994.A0A2T3ACD9"/>
<accession>A0A2T3ACD9</accession>
<dbReference type="InParanoid" id="A0A2T3ACD9"/>
<proteinExistence type="predicted"/>
<gene>
    <name evidence="1" type="ORF">BD289DRAFT_452114</name>
</gene>
<organism evidence="1 2">
    <name type="scientific">Coniella lustricola</name>
    <dbReference type="NCBI Taxonomy" id="2025994"/>
    <lineage>
        <taxon>Eukaryota</taxon>
        <taxon>Fungi</taxon>
        <taxon>Dikarya</taxon>
        <taxon>Ascomycota</taxon>
        <taxon>Pezizomycotina</taxon>
        <taxon>Sordariomycetes</taxon>
        <taxon>Sordariomycetidae</taxon>
        <taxon>Diaporthales</taxon>
        <taxon>Schizoparmaceae</taxon>
        <taxon>Coniella</taxon>
    </lineage>
</organism>
<name>A0A2T3ACD9_9PEZI</name>
<sequence length="101" mass="11398">MENESSLDAIKTVCCQQIDIKGRENLFIRVTLPVDPGHKTLGEVATTLFLGNHTNITVRKIMAFDDPRNNVIGFEWTIMGLVPGISAYCKWRKMSMDEKVV</sequence>
<reference evidence="1 2" key="1">
    <citation type="journal article" date="2018" name="Mycol. Prog.">
        <title>Coniella lustricola, a new species from submerged detritus.</title>
        <authorList>
            <person name="Raudabaugh D.B."/>
            <person name="Iturriaga T."/>
            <person name="Carver A."/>
            <person name="Mondo S."/>
            <person name="Pangilinan J."/>
            <person name="Lipzen A."/>
            <person name="He G."/>
            <person name="Amirebrahimi M."/>
            <person name="Grigoriev I.V."/>
            <person name="Miller A.N."/>
        </authorList>
    </citation>
    <scope>NUCLEOTIDE SEQUENCE [LARGE SCALE GENOMIC DNA]</scope>
    <source>
        <strain evidence="1 2">B22-T-1</strain>
    </source>
</reference>
<evidence type="ECO:0000313" key="1">
    <source>
        <dbReference type="EMBL" id="PSR90862.1"/>
    </source>
</evidence>
<keyword evidence="2" id="KW-1185">Reference proteome</keyword>
<dbReference type="EMBL" id="KZ678414">
    <property type="protein sequence ID" value="PSR90862.1"/>
    <property type="molecule type" value="Genomic_DNA"/>
</dbReference>
<dbReference type="AlphaFoldDB" id="A0A2T3ACD9"/>